<evidence type="ECO:0000313" key="1">
    <source>
        <dbReference type="EMBL" id="RDB26547.1"/>
    </source>
</evidence>
<evidence type="ECO:0008006" key="3">
    <source>
        <dbReference type="Google" id="ProtNLM"/>
    </source>
</evidence>
<proteinExistence type="predicted"/>
<comment type="caution">
    <text evidence="1">The sequence shown here is derived from an EMBL/GenBank/DDBJ whole genome shotgun (WGS) entry which is preliminary data.</text>
</comment>
<dbReference type="OrthoDB" id="3543113at2759"/>
<dbReference type="Proteomes" id="UP000076154">
    <property type="component" value="Unassembled WGS sequence"/>
</dbReference>
<keyword evidence="2" id="KW-1185">Reference proteome</keyword>
<dbReference type="InParanoid" id="A0A369K1B7"/>
<organism evidence="1 2">
    <name type="scientific">Hypsizygus marmoreus</name>
    <name type="common">White beech mushroom</name>
    <name type="synonym">Agaricus marmoreus</name>
    <dbReference type="NCBI Taxonomy" id="39966"/>
    <lineage>
        <taxon>Eukaryota</taxon>
        <taxon>Fungi</taxon>
        <taxon>Dikarya</taxon>
        <taxon>Basidiomycota</taxon>
        <taxon>Agaricomycotina</taxon>
        <taxon>Agaricomycetes</taxon>
        <taxon>Agaricomycetidae</taxon>
        <taxon>Agaricales</taxon>
        <taxon>Tricholomatineae</taxon>
        <taxon>Lyophyllaceae</taxon>
        <taxon>Hypsizygus</taxon>
    </lineage>
</organism>
<reference evidence="1" key="1">
    <citation type="submission" date="2018-04" db="EMBL/GenBank/DDBJ databases">
        <title>Whole genome sequencing of Hypsizygus marmoreus.</title>
        <authorList>
            <person name="Choi I.-G."/>
            <person name="Min B."/>
            <person name="Kim J.-G."/>
            <person name="Kim S."/>
            <person name="Oh Y.-L."/>
            <person name="Kong W.-S."/>
            <person name="Park H."/>
            <person name="Jeong J."/>
            <person name="Song E.-S."/>
        </authorList>
    </citation>
    <scope>NUCLEOTIDE SEQUENCE [LARGE SCALE GENOMIC DNA]</scope>
    <source>
        <strain evidence="1">51987-8</strain>
    </source>
</reference>
<accession>A0A369K1B7</accession>
<dbReference type="SUPFAM" id="SSF52047">
    <property type="entry name" value="RNI-like"/>
    <property type="match status" value="1"/>
</dbReference>
<dbReference type="EMBL" id="LUEZ02000029">
    <property type="protein sequence ID" value="RDB26547.1"/>
    <property type="molecule type" value="Genomic_DNA"/>
</dbReference>
<name>A0A369K1B7_HYPMA</name>
<dbReference type="InterPro" id="IPR032675">
    <property type="entry name" value="LRR_dom_sf"/>
</dbReference>
<sequence length="491" mass="55422">MLWYSITTPNDLQRLLALLNPIVTVYDEHILDSEQRVFAAYPQAIDWERFEKYSHLVHTIEITNLDDFDNLLATVAEARPTMNLFPNLHTVNFSLDKYRDIRHCALFMLPNVTRFTLNLPRMHDLTKVPEVNFIVGAIPRMSQLVYLEFTGEEVTQNSILDNIFVVVPKLVNVRTLIFPRYSLTARMIEACSSLPHLVELRTREASPKDYILGTELAEGGFEPNLTVNSFPSLRTLTVSTDEDSASRFLQHRNFPRHLKRLNLEIGLLTTEKVSSLLGVVASRFPTIVEVSVFQRDLVSYLIRGIEPAIRIHAVRALEPIISLPNLTGIELRNHSILGLTMGGLENLASRLPQIETLILNDSPYGVVNNPPPLSLDILITLARHCPRLRRLGLCVNARDAQMLLGYDPIELTNLQHLALGRSPIRDLDIESVALFLAQVCPPGCVLTAIQVQPSISSPWDDVIGITPILTRMRVIQENKMKETLRLFAGAR</sequence>
<dbReference type="AlphaFoldDB" id="A0A369K1B7"/>
<gene>
    <name evidence="1" type="ORF">Hypma_005635</name>
</gene>
<evidence type="ECO:0000313" key="2">
    <source>
        <dbReference type="Proteomes" id="UP000076154"/>
    </source>
</evidence>
<dbReference type="STRING" id="39966.A0A369K1B7"/>
<dbReference type="Gene3D" id="3.80.10.10">
    <property type="entry name" value="Ribonuclease Inhibitor"/>
    <property type="match status" value="1"/>
</dbReference>
<protein>
    <recommendedName>
        <fullName evidence="3">F-box domain-containing protein</fullName>
    </recommendedName>
</protein>